<dbReference type="InterPro" id="IPR007889">
    <property type="entry name" value="HTH_Psq"/>
</dbReference>
<dbReference type="SMART" id="SM00674">
    <property type="entry name" value="CENPB"/>
    <property type="match status" value="1"/>
</dbReference>
<dbReference type="InterPro" id="IPR006600">
    <property type="entry name" value="HTH_CenpB_DNA-bd_dom"/>
</dbReference>
<protein>
    <recommendedName>
        <fullName evidence="5">HTH CENPB-type domain-containing protein</fullName>
    </recommendedName>
</protein>
<feature type="domain" description="HTH CENPB-type" evidence="5">
    <location>
        <begin position="51"/>
        <end position="121"/>
    </location>
</feature>
<keyword evidence="3" id="KW-0539">Nucleus</keyword>
<feature type="region of interest" description="Disordered" evidence="4">
    <location>
        <begin position="366"/>
        <end position="418"/>
    </location>
</feature>
<comment type="caution">
    <text evidence="6">The sequence shown here is derived from an EMBL/GenBank/DDBJ whole genome shotgun (WGS) entry which is preliminary data.</text>
</comment>
<evidence type="ECO:0000256" key="3">
    <source>
        <dbReference type="ARBA" id="ARBA00023242"/>
    </source>
</evidence>
<reference evidence="6 7" key="1">
    <citation type="journal article" date="2018" name="Sci. Rep.">
        <title>Characterisation of pathogen-specific regions and novel effector candidates in Fusarium oxysporum f. sp. cepae.</title>
        <authorList>
            <person name="Armitage A.D."/>
            <person name="Taylor A."/>
            <person name="Sobczyk M.K."/>
            <person name="Baxter L."/>
            <person name="Greenfield B.P."/>
            <person name="Bates H.J."/>
            <person name="Wilson F."/>
            <person name="Jackson A.C."/>
            <person name="Ott S."/>
            <person name="Harrison R.J."/>
            <person name="Clarkson J.P."/>
        </authorList>
    </citation>
    <scope>NUCLEOTIDE SEQUENCE [LARGE SCALE GENOMIC DNA]</scope>
    <source>
        <strain evidence="6 7">FoC_Fus2</strain>
    </source>
</reference>
<evidence type="ECO:0000256" key="1">
    <source>
        <dbReference type="ARBA" id="ARBA00004123"/>
    </source>
</evidence>
<evidence type="ECO:0000313" key="6">
    <source>
        <dbReference type="EMBL" id="RKK07473.1"/>
    </source>
</evidence>
<sequence length="530" mass="59758">MPRVSYTEDEVAEAMLDVTDNGLSQNKSAQKREIPRSTLGDRLRGLPSRSEVTQPAQLLSKPEESRLVAWILRQEALGYAPSHSQVRATVNALLRQQGREKPVGVHWLARFMKRHPSIKTKIGRRQEASRFNCFTPTAVNWYFDIRERVWLDQTREHGLDSLVVGISDPRKKAFLKGSQSRTWTSFIEAVTATGRLLKPGIIFKGKELQQQWFIDELKEVADWYYITSDNGWTDNHIAIEWLREVYLPQTQPEDESDARLIILDGHRSHVSDEWMATCFLNNVYCCYLPAHCSHGLQPLDNGVFNASKAAYRKELQKLASLTDSAPVDKVNFIKAYAKARAVGMTKKNILSGWRVTGNWPISRRKALMHPEIQPDKKETTPASDGRRDGQVDSDNTPKTSRHIRDLGKNKSPSTRRRYSVISKGFEAQESKIASLSSRVASLEEEVGRLSRGKKRKAIPNPNRKFMTLAEALVAGDAISEPNQAAEETGAVEEVIEVGGVEEDEGSNSEAEELPVARTRAGRAVKRPKEY</sequence>
<organism evidence="6 7">
    <name type="scientific">Fusarium oxysporum f. sp. cepae</name>
    <dbReference type="NCBI Taxonomy" id="396571"/>
    <lineage>
        <taxon>Eukaryota</taxon>
        <taxon>Fungi</taxon>
        <taxon>Dikarya</taxon>
        <taxon>Ascomycota</taxon>
        <taxon>Pezizomycotina</taxon>
        <taxon>Sordariomycetes</taxon>
        <taxon>Hypocreomycetidae</taxon>
        <taxon>Hypocreales</taxon>
        <taxon>Nectriaceae</taxon>
        <taxon>Fusarium</taxon>
        <taxon>Fusarium oxysporum species complex</taxon>
    </lineage>
</organism>
<dbReference type="PROSITE" id="PS51253">
    <property type="entry name" value="HTH_CENPB"/>
    <property type="match status" value="1"/>
</dbReference>
<evidence type="ECO:0000313" key="7">
    <source>
        <dbReference type="Proteomes" id="UP000270866"/>
    </source>
</evidence>
<proteinExistence type="predicted"/>
<dbReference type="InterPro" id="IPR009057">
    <property type="entry name" value="Homeodomain-like_sf"/>
</dbReference>
<dbReference type="GO" id="GO:0003677">
    <property type="term" value="F:DNA binding"/>
    <property type="evidence" value="ECO:0007669"/>
    <property type="project" value="UniProtKB-KW"/>
</dbReference>
<dbReference type="Pfam" id="PF03221">
    <property type="entry name" value="HTH_Tnp_Tc5"/>
    <property type="match status" value="1"/>
</dbReference>
<dbReference type="Proteomes" id="UP000270866">
    <property type="component" value="Unassembled WGS sequence"/>
</dbReference>
<gene>
    <name evidence="6" type="ORF">BFJ65_g17679</name>
</gene>
<dbReference type="InterPro" id="IPR004875">
    <property type="entry name" value="DDE_SF_endonuclease_dom"/>
</dbReference>
<dbReference type="InterPro" id="IPR050863">
    <property type="entry name" value="CenT-Element_Derived"/>
</dbReference>
<feature type="compositionally biased region" description="Basic and acidic residues" evidence="4">
    <location>
        <begin position="30"/>
        <end position="44"/>
    </location>
</feature>
<name>A0A3L6MU96_FUSOX</name>
<dbReference type="PANTHER" id="PTHR19303:SF74">
    <property type="entry name" value="POGO TRANSPOSABLE ELEMENT WITH KRAB DOMAIN"/>
    <property type="match status" value="1"/>
</dbReference>
<accession>A0A3L6MU96</accession>
<feature type="region of interest" description="Disordered" evidence="4">
    <location>
        <begin position="21"/>
        <end position="52"/>
    </location>
</feature>
<dbReference type="PANTHER" id="PTHR19303">
    <property type="entry name" value="TRANSPOSON"/>
    <property type="match status" value="1"/>
</dbReference>
<feature type="compositionally biased region" description="Basic and acidic residues" evidence="4">
    <location>
        <begin position="372"/>
        <end position="390"/>
    </location>
</feature>
<dbReference type="Pfam" id="PF03184">
    <property type="entry name" value="DDE_1"/>
    <property type="match status" value="1"/>
</dbReference>
<keyword evidence="2" id="KW-0238">DNA-binding</keyword>
<dbReference type="EMBL" id="MRCU01000016">
    <property type="protein sequence ID" value="RKK07473.1"/>
    <property type="molecule type" value="Genomic_DNA"/>
</dbReference>
<feature type="region of interest" description="Disordered" evidence="4">
    <location>
        <begin position="498"/>
        <end position="530"/>
    </location>
</feature>
<dbReference type="SUPFAM" id="SSF46689">
    <property type="entry name" value="Homeodomain-like"/>
    <property type="match status" value="1"/>
</dbReference>
<evidence type="ECO:0000259" key="5">
    <source>
        <dbReference type="PROSITE" id="PS51253"/>
    </source>
</evidence>
<dbReference type="GO" id="GO:0005634">
    <property type="term" value="C:nucleus"/>
    <property type="evidence" value="ECO:0007669"/>
    <property type="project" value="UniProtKB-SubCell"/>
</dbReference>
<evidence type="ECO:0000256" key="4">
    <source>
        <dbReference type="SAM" id="MobiDB-lite"/>
    </source>
</evidence>
<dbReference type="Pfam" id="PF05225">
    <property type="entry name" value="HTH_psq"/>
    <property type="match status" value="1"/>
</dbReference>
<comment type="subcellular location">
    <subcellularLocation>
        <location evidence="1">Nucleus</location>
    </subcellularLocation>
</comment>
<feature type="compositionally biased region" description="Acidic residues" evidence="4">
    <location>
        <begin position="498"/>
        <end position="512"/>
    </location>
</feature>
<evidence type="ECO:0000256" key="2">
    <source>
        <dbReference type="ARBA" id="ARBA00023125"/>
    </source>
</evidence>
<dbReference type="AlphaFoldDB" id="A0A3L6MU96"/>
<feature type="compositionally biased region" description="Basic residues" evidence="4">
    <location>
        <begin position="519"/>
        <end position="530"/>
    </location>
</feature>